<reference evidence="2 3" key="1">
    <citation type="submission" date="2020-02" db="EMBL/GenBank/DDBJ databases">
        <authorList>
            <person name="Zheng R.K."/>
            <person name="Sun C.M."/>
        </authorList>
    </citation>
    <scope>NUCLEOTIDE SEQUENCE [LARGE SCALE GENOMIC DNA]</scope>
    <source>
        <strain evidence="3">zrk13</strain>
    </source>
</reference>
<name>A0A7L7KS64_9MOLU</name>
<dbReference type="InterPro" id="IPR029052">
    <property type="entry name" value="Metallo-depent_PP-like"/>
</dbReference>
<sequence>MTYFVISDIHGYYKAMRQSLQKAGYNENNPHHHLIVIGDMFDRGPSSDQVLEYLYPLFQENKASIIIGNHDTFLRDFLQGDNSRVLFNVMYNGFQATLEALSNTSFTEDSLDSIRTKIHRRYPYLQSLLENVPYFIEKGDYIFVHGGIDGGALDWRTMLSEHDYVWSREHQLPPIPGKTVVAGHTRVATIRKRTTSYELLFLHHPEYFDILYMEGKILIDRFVEVAQELNVLVLDM</sequence>
<dbReference type="KEGG" id="xcl:G4Z02_04580"/>
<dbReference type="AlphaFoldDB" id="A0A7L7KS64"/>
<evidence type="ECO:0000313" key="3">
    <source>
        <dbReference type="Proteomes" id="UP000514720"/>
    </source>
</evidence>
<dbReference type="Gene3D" id="3.60.21.10">
    <property type="match status" value="1"/>
</dbReference>
<evidence type="ECO:0000259" key="1">
    <source>
        <dbReference type="Pfam" id="PF00149"/>
    </source>
</evidence>
<dbReference type="Pfam" id="PF00149">
    <property type="entry name" value="Metallophos"/>
    <property type="match status" value="1"/>
</dbReference>
<dbReference type="InterPro" id="IPR050126">
    <property type="entry name" value="Ap4A_hydrolase"/>
</dbReference>
<keyword evidence="3" id="KW-1185">Reference proteome</keyword>
<dbReference type="Proteomes" id="UP000514720">
    <property type="component" value="Chromosome"/>
</dbReference>
<dbReference type="PANTHER" id="PTHR42850:SF4">
    <property type="entry name" value="ZINC-DEPENDENT ENDOPOLYPHOSPHATASE"/>
    <property type="match status" value="1"/>
</dbReference>
<accession>A0A7L7KS64</accession>
<gene>
    <name evidence="2" type="ORF">G4Z02_04580</name>
</gene>
<organism evidence="2 3">
    <name type="scientific">Candidatus Xianfuyuplasma coldseepsis</name>
    <dbReference type="NCBI Taxonomy" id="2782163"/>
    <lineage>
        <taxon>Bacteria</taxon>
        <taxon>Bacillati</taxon>
        <taxon>Mycoplasmatota</taxon>
        <taxon>Mollicutes</taxon>
        <taxon>Candidatus Izemoplasmatales</taxon>
        <taxon>Candidatus Izemoplasmataceae</taxon>
        <taxon>Candidatus Xianfuyuplasma</taxon>
    </lineage>
</organism>
<dbReference type="GO" id="GO:0008803">
    <property type="term" value="F:bis(5'-nucleosyl)-tetraphosphatase (symmetrical) activity"/>
    <property type="evidence" value="ECO:0007669"/>
    <property type="project" value="TreeGrafter"/>
</dbReference>
<dbReference type="GO" id="GO:0110154">
    <property type="term" value="P:RNA decapping"/>
    <property type="evidence" value="ECO:0007669"/>
    <property type="project" value="TreeGrafter"/>
</dbReference>
<proteinExistence type="predicted"/>
<dbReference type="InterPro" id="IPR004843">
    <property type="entry name" value="Calcineurin-like_PHP"/>
</dbReference>
<dbReference type="PANTHER" id="PTHR42850">
    <property type="entry name" value="METALLOPHOSPHOESTERASE"/>
    <property type="match status" value="1"/>
</dbReference>
<dbReference type="GO" id="GO:0005737">
    <property type="term" value="C:cytoplasm"/>
    <property type="evidence" value="ECO:0007669"/>
    <property type="project" value="TreeGrafter"/>
</dbReference>
<evidence type="ECO:0000313" key="2">
    <source>
        <dbReference type="EMBL" id="QMS85046.1"/>
    </source>
</evidence>
<dbReference type="SUPFAM" id="SSF56300">
    <property type="entry name" value="Metallo-dependent phosphatases"/>
    <property type="match status" value="1"/>
</dbReference>
<feature type="domain" description="Calcineurin-like phosphoesterase" evidence="1">
    <location>
        <begin position="1"/>
        <end position="182"/>
    </location>
</feature>
<dbReference type="RefSeq" id="WP_258878672.1">
    <property type="nucleotide sequence ID" value="NZ_CP048914.1"/>
</dbReference>
<dbReference type="GO" id="GO:0016791">
    <property type="term" value="F:phosphatase activity"/>
    <property type="evidence" value="ECO:0007669"/>
    <property type="project" value="TreeGrafter"/>
</dbReference>
<dbReference type="EMBL" id="CP048914">
    <property type="protein sequence ID" value="QMS85046.1"/>
    <property type="molecule type" value="Genomic_DNA"/>
</dbReference>
<protein>
    <submittedName>
        <fullName evidence="2">Fructose-bisphosphatase class III</fullName>
    </submittedName>
</protein>